<gene>
    <name evidence="2" type="ORF">E1956_15560</name>
</gene>
<protein>
    <submittedName>
        <fullName evidence="2">Uncharacterized protein</fullName>
    </submittedName>
</protein>
<dbReference type="RefSeq" id="WP_134750736.1">
    <property type="nucleotide sequence ID" value="NZ_CP038149.1"/>
</dbReference>
<dbReference type="Proteomes" id="UP000295727">
    <property type="component" value="Chromosome 2"/>
</dbReference>
<evidence type="ECO:0000256" key="1">
    <source>
        <dbReference type="SAM" id="Phobius"/>
    </source>
</evidence>
<name>A0A4P7CU38_9BURK</name>
<reference evidence="2 3" key="1">
    <citation type="submission" date="2019-03" db="EMBL/GenBank/DDBJ databases">
        <title>Paraburkholderia sp. 7MH5, isolated from subtropical forest soil.</title>
        <authorList>
            <person name="Gao Z.-H."/>
            <person name="Qiu L.-H."/>
        </authorList>
    </citation>
    <scope>NUCLEOTIDE SEQUENCE [LARGE SCALE GENOMIC DNA]</scope>
    <source>
        <strain evidence="2 3">7MH5</strain>
    </source>
</reference>
<dbReference type="OrthoDB" id="9894208at2"/>
<feature type="transmembrane region" description="Helical" evidence="1">
    <location>
        <begin position="6"/>
        <end position="27"/>
    </location>
</feature>
<evidence type="ECO:0000313" key="2">
    <source>
        <dbReference type="EMBL" id="QBQ98697.1"/>
    </source>
</evidence>
<organism evidence="2 3">
    <name type="scientific">Paraburkholderia pallida</name>
    <dbReference type="NCBI Taxonomy" id="2547399"/>
    <lineage>
        <taxon>Bacteria</taxon>
        <taxon>Pseudomonadati</taxon>
        <taxon>Pseudomonadota</taxon>
        <taxon>Betaproteobacteria</taxon>
        <taxon>Burkholderiales</taxon>
        <taxon>Burkholderiaceae</taxon>
        <taxon>Paraburkholderia</taxon>
    </lineage>
</organism>
<dbReference type="EMBL" id="CP038149">
    <property type="protein sequence ID" value="QBQ98697.1"/>
    <property type="molecule type" value="Genomic_DNA"/>
</dbReference>
<evidence type="ECO:0000313" key="3">
    <source>
        <dbReference type="Proteomes" id="UP000295727"/>
    </source>
</evidence>
<accession>A0A4P7CU38</accession>
<keyword evidence="1" id="KW-0472">Membrane</keyword>
<keyword evidence="3" id="KW-1185">Reference proteome</keyword>
<proteinExistence type="predicted"/>
<dbReference type="KEGG" id="ppai:E1956_15560"/>
<keyword evidence="1" id="KW-1133">Transmembrane helix</keyword>
<dbReference type="AlphaFoldDB" id="A0A4P7CU38"/>
<keyword evidence="1" id="KW-0812">Transmembrane</keyword>
<sequence>MTYSPVVEIIGIPAAGIFVGIVLSWLVSRLYRSLALYDALEAQTRRASPAPNVIYAQPTSLPVDAATRIAMAMKTKNIALRLDGGKYAHAPLATALATGYVPVS</sequence>